<name>A0AAV9EQE2_ACOCL</name>
<reference evidence="1" key="2">
    <citation type="submission" date="2023-06" db="EMBL/GenBank/DDBJ databases">
        <authorList>
            <person name="Ma L."/>
            <person name="Liu K.-W."/>
            <person name="Li Z."/>
            <person name="Hsiao Y.-Y."/>
            <person name="Qi Y."/>
            <person name="Fu T."/>
            <person name="Tang G."/>
            <person name="Zhang D."/>
            <person name="Sun W.-H."/>
            <person name="Liu D.-K."/>
            <person name="Li Y."/>
            <person name="Chen G.-Z."/>
            <person name="Liu X.-D."/>
            <person name="Liao X.-Y."/>
            <person name="Jiang Y.-T."/>
            <person name="Yu X."/>
            <person name="Hao Y."/>
            <person name="Huang J."/>
            <person name="Zhao X.-W."/>
            <person name="Ke S."/>
            <person name="Chen Y.-Y."/>
            <person name="Wu W.-L."/>
            <person name="Hsu J.-L."/>
            <person name="Lin Y.-F."/>
            <person name="Huang M.-D."/>
            <person name="Li C.-Y."/>
            <person name="Huang L."/>
            <person name="Wang Z.-W."/>
            <person name="Zhao X."/>
            <person name="Zhong W.-Y."/>
            <person name="Peng D.-H."/>
            <person name="Ahmad S."/>
            <person name="Lan S."/>
            <person name="Zhang J.-S."/>
            <person name="Tsai W.-C."/>
            <person name="Van De Peer Y."/>
            <person name="Liu Z.-J."/>
        </authorList>
    </citation>
    <scope>NUCLEOTIDE SEQUENCE</scope>
    <source>
        <strain evidence="1">CP</strain>
        <tissue evidence="1">Leaves</tissue>
    </source>
</reference>
<dbReference type="Proteomes" id="UP001180020">
    <property type="component" value="Unassembled WGS sequence"/>
</dbReference>
<organism evidence="1 2">
    <name type="scientific">Acorus calamus</name>
    <name type="common">Sweet flag</name>
    <dbReference type="NCBI Taxonomy" id="4465"/>
    <lineage>
        <taxon>Eukaryota</taxon>
        <taxon>Viridiplantae</taxon>
        <taxon>Streptophyta</taxon>
        <taxon>Embryophyta</taxon>
        <taxon>Tracheophyta</taxon>
        <taxon>Spermatophyta</taxon>
        <taxon>Magnoliopsida</taxon>
        <taxon>Liliopsida</taxon>
        <taxon>Acoraceae</taxon>
        <taxon>Acorus</taxon>
    </lineage>
</organism>
<evidence type="ECO:0000313" key="2">
    <source>
        <dbReference type="Proteomes" id="UP001180020"/>
    </source>
</evidence>
<evidence type="ECO:0000313" key="1">
    <source>
        <dbReference type="EMBL" id="KAK1315316.1"/>
    </source>
</evidence>
<accession>A0AAV9EQE2</accession>
<comment type="caution">
    <text evidence="1">The sequence shown here is derived from an EMBL/GenBank/DDBJ whole genome shotgun (WGS) entry which is preliminary data.</text>
</comment>
<proteinExistence type="predicted"/>
<dbReference type="EMBL" id="JAUJYO010000006">
    <property type="protein sequence ID" value="KAK1315316.1"/>
    <property type="molecule type" value="Genomic_DNA"/>
</dbReference>
<evidence type="ECO:0008006" key="3">
    <source>
        <dbReference type="Google" id="ProtNLM"/>
    </source>
</evidence>
<gene>
    <name evidence="1" type="ORF">QJS10_CPA06g00977</name>
</gene>
<keyword evidence="2" id="KW-1185">Reference proteome</keyword>
<reference evidence="1" key="1">
    <citation type="journal article" date="2023" name="Nat. Commun.">
        <title>Diploid and tetraploid genomes of Acorus and the evolution of monocots.</title>
        <authorList>
            <person name="Ma L."/>
            <person name="Liu K.W."/>
            <person name="Li Z."/>
            <person name="Hsiao Y.Y."/>
            <person name="Qi Y."/>
            <person name="Fu T."/>
            <person name="Tang G.D."/>
            <person name="Zhang D."/>
            <person name="Sun W.H."/>
            <person name="Liu D.K."/>
            <person name="Li Y."/>
            <person name="Chen G.Z."/>
            <person name="Liu X.D."/>
            <person name="Liao X.Y."/>
            <person name="Jiang Y.T."/>
            <person name="Yu X."/>
            <person name="Hao Y."/>
            <person name="Huang J."/>
            <person name="Zhao X.W."/>
            <person name="Ke S."/>
            <person name="Chen Y.Y."/>
            <person name="Wu W.L."/>
            <person name="Hsu J.L."/>
            <person name="Lin Y.F."/>
            <person name="Huang M.D."/>
            <person name="Li C.Y."/>
            <person name="Huang L."/>
            <person name="Wang Z.W."/>
            <person name="Zhao X."/>
            <person name="Zhong W.Y."/>
            <person name="Peng D.H."/>
            <person name="Ahmad S."/>
            <person name="Lan S."/>
            <person name="Zhang J.S."/>
            <person name="Tsai W.C."/>
            <person name="Van de Peer Y."/>
            <person name="Liu Z.J."/>
        </authorList>
    </citation>
    <scope>NUCLEOTIDE SEQUENCE</scope>
    <source>
        <strain evidence="1">CP</strain>
    </source>
</reference>
<protein>
    <recommendedName>
        <fullName evidence="3">Reverse transcriptase zinc-binding domain-containing protein</fullName>
    </recommendedName>
</protein>
<dbReference type="AlphaFoldDB" id="A0AAV9EQE2"/>
<sequence>MGGEICGVSGPRGQAHMEAHSFRGVAPETVNHLFCECVFVWRFWREVGRRTGLSTQFQNLEELWVVGRDLKRASQNGRAREISQVIVPAADDIERKKRGHLSGGDCRRVFMRKGFSTCRSRIMHLFGAACGPRPH</sequence>